<sequence>MAGTPNDVHLALRKEVAARADALWDVALRLHADPEYAFAEHRAAALLSGELERAGFAVERGVAGMPTAFTTRSGRGR</sequence>
<dbReference type="Proteomes" id="UP001550603">
    <property type="component" value="Unassembled WGS sequence"/>
</dbReference>
<comment type="caution">
    <text evidence="1">The sequence shown here is derived from an EMBL/GenBank/DDBJ whole genome shotgun (WGS) entry which is preliminary data.</text>
</comment>
<name>A0ABV2Y5J3_9ACTN</name>
<accession>A0ABV2Y5J3</accession>
<dbReference type="SUPFAM" id="SSF53187">
    <property type="entry name" value="Zn-dependent exopeptidases"/>
    <property type="match status" value="1"/>
</dbReference>
<gene>
    <name evidence="1" type="ORF">ABZ568_34985</name>
</gene>
<organism evidence="1 2">
    <name type="scientific">Streptomyces olindensis</name>
    <dbReference type="NCBI Taxonomy" id="358823"/>
    <lineage>
        <taxon>Bacteria</taxon>
        <taxon>Bacillati</taxon>
        <taxon>Actinomycetota</taxon>
        <taxon>Actinomycetes</taxon>
        <taxon>Kitasatosporales</taxon>
        <taxon>Streptomycetaceae</taxon>
        <taxon>Streptomyces</taxon>
    </lineage>
</organism>
<dbReference type="InterPro" id="IPR052030">
    <property type="entry name" value="Peptidase_M20/M20A_hydrolases"/>
</dbReference>
<feature type="non-terminal residue" evidence="1">
    <location>
        <position position="77"/>
    </location>
</feature>
<dbReference type="Gene3D" id="3.40.630.10">
    <property type="entry name" value="Zn peptidases"/>
    <property type="match status" value="1"/>
</dbReference>
<proteinExistence type="predicted"/>
<keyword evidence="2" id="KW-1185">Reference proteome</keyword>
<protein>
    <submittedName>
        <fullName evidence="1">Amidohydrolase</fullName>
    </submittedName>
</protein>
<dbReference type="PANTHER" id="PTHR30575">
    <property type="entry name" value="PEPTIDASE M20"/>
    <property type="match status" value="1"/>
</dbReference>
<reference evidence="1 2" key="1">
    <citation type="submission" date="2024-06" db="EMBL/GenBank/DDBJ databases">
        <title>The Natural Products Discovery Center: Release of the First 8490 Sequenced Strains for Exploring Actinobacteria Biosynthetic Diversity.</title>
        <authorList>
            <person name="Kalkreuter E."/>
            <person name="Kautsar S.A."/>
            <person name="Yang D."/>
            <person name="Bader C.D."/>
            <person name="Teijaro C.N."/>
            <person name="Fluegel L."/>
            <person name="Davis C.M."/>
            <person name="Simpson J.R."/>
            <person name="Lauterbach L."/>
            <person name="Steele A.D."/>
            <person name="Gui C."/>
            <person name="Meng S."/>
            <person name="Li G."/>
            <person name="Viehrig K."/>
            <person name="Ye F."/>
            <person name="Su P."/>
            <person name="Kiefer A.F."/>
            <person name="Nichols A."/>
            <person name="Cepeda A.J."/>
            <person name="Yan W."/>
            <person name="Fan B."/>
            <person name="Jiang Y."/>
            <person name="Adhikari A."/>
            <person name="Zheng C.-J."/>
            <person name="Schuster L."/>
            <person name="Cowan T.M."/>
            <person name="Smanski M.J."/>
            <person name="Chevrette M.G."/>
            <person name="De Carvalho L.P.S."/>
            <person name="Shen B."/>
        </authorList>
    </citation>
    <scope>NUCLEOTIDE SEQUENCE [LARGE SCALE GENOMIC DNA]</scope>
    <source>
        <strain evidence="1 2">NPDC019583</strain>
    </source>
</reference>
<evidence type="ECO:0000313" key="1">
    <source>
        <dbReference type="EMBL" id="MEU2271538.1"/>
    </source>
</evidence>
<dbReference type="PANTHER" id="PTHR30575:SF0">
    <property type="entry name" value="XAA-ARG DIPEPTIDASE"/>
    <property type="match status" value="1"/>
</dbReference>
<dbReference type="EMBL" id="JBEYBN010000076">
    <property type="protein sequence ID" value="MEU2271538.1"/>
    <property type="molecule type" value="Genomic_DNA"/>
</dbReference>
<evidence type="ECO:0000313" key="2">
    <source>
        <dbReference type="Proteomes" id="UP001550603"/>
    </source>
</evidence>